<accession>A0ACC1HZ56</accession>
<sequence>MGLLRLRLLRIVALCFAVVMMVVISHDVYLSTKYPYARGGLSEGEFGGRFQQEEAWGKVLINHLNQNLKLAYNNHNNINYGGGKGQEQAPWHPGSTSNVSYAPGDPKPVKAAFVVLARNQDYNSLRKAMIDLEMRFNQRYNYPYIFLNDQDFDETFINMTSKATKAKTYYGKIPAEHWDYPAYIDQERARLARERMEEQKVMYGGSESYRKMCYFESGLFYKHPLLKDLEYYWRLEPGVEYSCDITFDPFLFMKENRIKYGYTVGVYELSNTIPTLWETVRNFTRDHADLVPEHNSLWWVTRDGGQTYNGCHFWSNFEIVDLSFYRSREYETFFEYLSRAGGFFYERWGDAPVHSIAAALFLQKEEVHWFDTFGYFHPGWGHCPEESAWSGGRCTCEPNRLDRFITKGQWGQCSRQWSLLPDTPSQIRRANPARDPQQLKYNYNSLKDTTIPGPSVHGIVIGAV</sequence>
<reference evidence="1" key="1">
    <citation type="submission" date="2022-06" db="EMBL/GenBank/DDBJ databases">
        <title>Phylogenomic reconstructions and comparative analyses of Kickxellomycotina fungi.</title>
        <authorList>
            <person name="Reynolds N.K."/>
            <person name="Stajich J.E."/>
            <person name="Barry K."/>
            <person name="Grigoriev I.V."/>
            <person name="Crous P."/>
            <person name="Smith M.E."/>
        </authorList>
    </citation>
    <scope>NUCLEOTIDE SEQUENCE</scope>
    <source>
        <strain evidence="1">RSA 2271</strain>
    </source>
</reference>
<comment type="caution">
    <text evidence="1">The sequence shown here is derived from an EMBL/GenBank/DDBJ whole genome shotgun (WGS) entry which is preliminary data.</text>
</comment>
<dbReference type="EMBL" id="JAMZIH010000567">
    <property type="protein sequence ID" value="KAJ1679149.1"/>
    <property type="molecule type" value="Genomic_DNA"/>
</dbReference>
<evidence type="ECO:0000313" key="1">
    <source>
        <dbReference type="EMBL" id="KAJ1679149.1"/>
    </source>
</evidence>
<dbReference type="Proteomes" id="UP001145114">
    <property type="component" value="Unassembled WGS sequence"/>
</dbReference>
<gene>
    <name evidence="1" type="ORF">EV182_002634</name>
</gene>
<evidence type="ECO:0000313" key="2">
    <source>
        <dbReference type="Proteomes" id="UP001145114"/>
    </source>
</evidence>
<organism evidence="1 2">
    <name type="scientific">Spiromyces aspiralis</name>
    <dbReference type="NCBI Taxonomy" id="68401"/>
    <lineage>
        <taxon>Eukaryota</taxon>
        <taxon>Fungi</taxon>
        <taxon>Fungi incertae sedis</taxon>
        <taxon>Zoopagomycota</taxon>
        <taxon>Kickxellomycotina</taxon>
        <taxon>Kickxellomycetes</taxon>
        <taxon>Kickxellales</taxon>
        <taxon>Kickxellaceae</taxon>
        <taxon>Spiromyces</taxon>
    </lineage>
</organism>
<proteinExistence type="predicted"/>
<keyword evidence="2" id="KW-1185">Reference proteome</keyword>
<protein>
    <submittedName>
        <fullName evidence="1">Uncharacterized protein</fullName>
    </submittedName>
</protein>
<name>A0ACC1HZ56_9FUNG</name>